<evidence type="ECO:0000313" key="6">
    <source>
        <dbReference type="EMBL" id="KAK2716613.1"/>
    </source>
</evidence>
<keyword evidence="4" id="KW-0963">Cytoplasm</keyword>
<comment type="caution">
    <text evidence="6">The sequence shown here is derived from an EMBL/GenBank/DDBJ whole genome shotgun (WGS) entry which is preliminary data.</text>
</comment>
<dbReference type="EMBL" id="JAVRJZ010000011">
    <property type="protein sequence ID" value="KAK2716613.1"/>
    <property type="molecule type" value="Genomic_DNA"/>
</dbReference>
<dbReference type="PANTHER" id="PTHR15913">
    <property type="entry name" value="ACID CLUSTER PROTEIN 33"/>
    <property type="match status" value="1"/>
</dbReference>
<dbReference type="GO" id="GO:0005737">
    <property type="term" value="C:cytoplasm"/>
    <property type="evidence" value="ECO:0007669"/>
    <property type="project" value="UniProtKB-SubCell"/>
</dbReference>
<accession>A0AA88HWY5</accession>
<dbReference type="Pfam" id="PF12697">
    <property type="entry name" value="Abhydrolase_6"/>
    <property type="match status" value="1"/>
</dbReference>
<dbReference type="InterPro" id="IPR000073">
    <property type="entry name" value="AB_hydrolase_1"/>
</dbReference>
<reference evidence="6" key="1">
    <citation type="submission" date="2023-07" db="EMBL/GenBank/DDBJ databases">
        <title>Chromosome-level genome assembly of Artemia franciscana.</title>
        <authorList>
            <person name="Jo E."/>
        </authorList>
    </citation>
    <scope>NUCLEOTIDE SEQUENCE</scope>
    <source>
        <tissue evidence="6">Whole body</tissue>
    </source>
</reference>
<proteinExistence type="inferred from homology"/>
<dbReference type="PANTHER" id="PTHR15913:SF0">
    <property type="entry name" value="MASPARDIN"/>
    <property type="match status" value="1"/>
</dbReference>
<evidence type="ECO:0000259" key="5">
    <source>
        <dbReference type="Pfam" id="PF12697"/>
    </source>
</evidence>
<comment type="subcellular location">
    <subcellularLocation>
        <location evidence="1">Cytoplasm</location>
    </subcellularLocation>
</comment>
<evidence type="ECO:0000313" key="7">
    <source>
        <dbReference type="Proteomes" id="UP001187531"/>
    </source>
</evidence>
<dbReference type="InterPro" id="IPR026151">
    <property type="entry name" value="Maspardin"/>
</dbReference>
<comment type="similarity">
    <text evidence="2">Belongs to the AB hydrolase superfamily.</text>
</comment>
<evidence type="ECO:0000256" key="4">
    <source>
        <dbReference type="ARBA" id="ARBA00022490"/>
    </source>
</evidence>
<gene>
    <name evidence="6" type="ORF">QYM36_006926</name>
</gene>
<evidence type="ECO:0000256" key="2">
    <source>
        <dbReference type="ARBA" id="ARBA00008645"/>
    </source>
</evidence>
<name>A0AA88HWY5_ARTSF</name>
<protein>
    <recommendedName>
        <fullName evidence="3">Maspardin</fullName>
    </recommendedName>
</protein>
<feature type="domain" description="AB hydrolase-1" evidence="5">
    <location>
        <begin position="50"/>
        <end position="270"/>
    </location>
</feature>
<dbReference type="Proteomes" id="UP001187531">
    <property type="component" value="Unassembled WGS sequence"/>
</dbReference>
<organism evidence="6 7">
    <name type="scientific">Artemia franciscana</name>
    <name type="common">Brine shrimp</name>
    <name type="synonym">Artemia sanfranciscana</name>
    <dbReference type="NCBI Taxonomy" id="6661"/>
    <lineage>
        <taxon>Eukaryota</taxon>
        <taxon>Metazoa</taxon>
        <taxon>Ecdysozoa</taxon>
        <taxon>Arthropoda</taxon>
        <taxon>Crustacea</taxon>
        <taxon>Branchiopoda</taxon>
        <taxon>Anostraca</taxon>
        <taxon>Artemiidae</taxon>
        <taxon>Artemia</taxon>
    </lineage>
</organism>
<evidence type="ECO:0000256" key="3">
    <source>
        <dbReference type="ARBA" id="ARBA00020148"/>
    </source>
</evidence>
<keyword evidence="7" id="KW-1185">Reference proteome</keyword>
<dbReference type="SUPFAM" id="SSF53474">
    <property type="entry name" value="alpha/beta-Hydrolases"/>
    <property type="match status" value="1"/>
</dbReference>
<dbReference type="Gene3D" id="3.40.50.1820">
    <property type="entry name" value="alpha/beta hydrolase"/>
    <property type="match status" value="1"/>
</dbReference>
<evidence type="ECO:0000256" key="1">
    <source>
        <dbReference type="ARBA" id="ARBA00004496"/>
    </source>
</evidence>
<dbReference type="InterPro" id="IPR029058">
    <property type="entry name" value="AB_hydrolase_fold"/>
</dbReference>
<dbReference type="AlphaFoldDB" id="A0AA88HWY5"/>
<sequence length="291" mass="32877">MSFECDLVGSDEYKNFRASVPLRKISVDNDPSKVWSIFDSGPRTCRCPLVCLPSVSGTADVFFFQVLALSAKGLRVITVSYPVYWNHDEWCEGFLKLINFLRLEKVHLFGASLGGFLAQKFAEYSFRLRVVASMIFCNSFTDTSIFRFSDVASILWVIPSVILKKMILQNFMRQKMDPAICRAVDFMVTKLESLCQSELASRLTLNSISNKIDTTKVSYQGIPITIIDVFDLSALSNRVKDALYKAYPLAKLAHMKSGGNFPYLSHPEDVNLFIEVHLRKFSGTPESPFLN</sequence>